<accession>A0ABT1NBR0</accession>
<gene>
    <name evidence="2" type="ORF">LJD61_03975</name>
</gene>
<dbReference type="RefSeq" id="WP_255226219.1">
    <property type="nucleotide sequence ID" value="NZ_JAJEKE010000002.1"/>
</dbReference>
<keyword evidence="3" id="KW-1185">Reference proteome</keyword>
<dbReference type="InterPro" id="IPR036812">
    <property type="entry name" value="NAD(P)_OxRdtase_dom_sf"/>
</dbReference>
<dbReference type="Pfam" id="PF13534">
    <property type="entry name" value="Fer4_17"/>
    <property type="match status" value="1"/>
</dbReference>
<protein>
    <submittedName>
        <fullName evidence="2">Aldo/keto reductase</fullName>
    </submittedName>
</protein>
<organism evidence="2 3">
    <name type="scientific">Lutispora saccharofermentans</name>
    <dbReference type="NCBI Taxonomy" id="3024236"/>
    <lineage>
        <taxon>Bacteria</taxon>
        <taxon>Bacillati</taxon>
        <taxon>Bacillota</taxon>
        <taxon>Clostridia</taxon>
        <taxon>Lutisporales</taxon>
        <taxon>Lutisporaceae</taxon>
        <taxon>Lutispora</taxon>
    </lineage>
</organism>
<dbReference type="InterPro" id="IPR023210">
    <property type="entry name" value="NADP_OxRdtase_dom"/>
</dbReference>
<dbReference type="CDD" id="cd19096">
    <property type="entry name" value="AKR_Fe-S_oxidoreductase"/>
    <property type="match status" value="1"/>
</dbReference>
<dbReference type="PANTHER" id="PTHR43312">
    <property type="entry name" value="D-THREO-ALDOSE 1-DEHYDROGENASE"/>
    <property type="match status" value="1"/>
</dbReference>
<proteinExistence type="predicted"/>
<dbReference type="SUPFAM" id="SSF46548">
    <property type="entry name" value="alpha-helical ferredoxin"/>
    <property type="match status" value="1"/>
</dbReference>
<name>A0ABT1NBR0_9FIRM</name>
<dbReference type="PANTHER" id="PTHR43312:SF1">
    <property type="entry name" value="NADP-DEPENDENT OXIDOREDUCTASE DOMAIN-CONTAINING PROTEIN"/>
    <property type="match status" value="1"/>
</dbReference>
<evidence type="ECO:0000313" key="2">
    <source>
        <dbReference type="EMBL" id="MCQ1528703.1"/>
    </source>
</evidence>
<dbReference type="InterPro" id="IPR053135">
    <property type="entry name" value="AKR2_Oxidoreductase"/>
</dbReference>
<dbReference type="SUPFAM" id="SSF51430">
    <property type="entry name" value="NAD(P)-linked oxidoreductase"/>
    <property type="match status" value="1"/>
</dbReference>
<comment type="caution">
    <text evidence="2">The sequence shown here is derived from an EMBL/GenBank/DDBJ whole genome shotgun (WGS) entry which is preliminary data.</text>
</comment>
<reference evidence="2 3" key="1">
    <citation type="submission" date="2021-10" db="EMBL/GenBank/DDBJ databases">
        <title>Lutispora strain m25 sp. nov., a thermophilic, non-spore-forming bacterium isolated from a lab-scale methanogenic bioreactor digesting anaerobic sludge.</title>
        <authorList>
            <person name="El Houari A."/>
            <person name="Mcdonald J."/>
        </authorList>
    </citation>
    <scope>NUCLEOTIDE SEQUENCE [LARGE SCALE GENOMIC DNA]</scope>
    <source>
        <strain evidence="3">m25</strain>
    </source>
</reference>
<sequence length="371" mass="41762">MRYKSFGKTGKNISVIGFGGMRFPKDEDYGAEMVRYANKMGINYFDTAPGYCDDRSEHIMGKAFLNMPGEFFVSTKSSANSDPTADDVMRRIEASLKRLNVSKINFYNMWCILDMEKYGRVMMKGGPLEGAMRAKREGLVEHVCFTTHAKGEEIAQIIEDGHFEAVTLGYNIINFPYREKGVEAAYKHGIPVVTMNPLGGGVIGKNSDYFKFLIKRPGETAVQAALRFNASHKGINVVLSGFNKLEEIDENIRAVENLTELTDEEISQIKGNIRESLNQLCTSCGYCMDCPQGLDIVEYMDLYNEYILLGDDPIKEYAEFLKSKFKLESYISGINSCINCKNCEGSCTQKLTITDRLKHLVRMMSKFVASK</sequence>
<dbReference type="EMBL" id="JAJEKE010000002">
    <property type="protein sequence ID" value="MCQ1528703.1"/>
    <property type="molecule type" value="Genomic_DNA"/>
</dbReference>
<evidence type="ECO:0000259" key="1">
    <source>
        <dbReference type="Pfam" id="PF00248"/>
    </source>
</evidence>
<feature type="domain" description="NADP-dependent oxidoreductase" evidence="1">
    <location>
        <begin position="16"/>
        <end position="270"/>
    </location>
</feature>
<dbReference type="Proteomes" id="UP001651880">
    <property type="component" value="Unassembled WGS sequence"/>
</dbReference>
<dbReference type="Pfam" id="PF00248">
    <property type="entry name" value="Aldo_ket_red"/>
    <property type="match status" value="1"/>
</dbReference>
<evidence type="ECO:0000313" key="3">
    <source>
        <dbReference type="Proteomes" id="UP001651880"/>
    </source>
</evidence>
<dbReference type="Gene3D" id="3.20.20.100">
    <property type="entry name" value="NADP-dependent oxidoreductase domain"/>
    <property type="match status" value="1"/>
</dbReference>